<keyword evidence="4" id="KW-1185">Reference proteome</keyword>
<feature type="transmembrane region" description="Helical" evidence="2">
    <location>
        <begin position="58"/>
        <end position="79"/>
    </location>
</feature>
<dbReference type="InParanoid" id="A0A164ZI90"/>
<evidence type="ECO:0000256" key="2">
    <source>
        <dbReference type="SAM" id="Phobius"/>
    </source>
</evidence>
<keyword evidence="2" id="KW-0812">Transmembrane</keyword>
<dbReference type="AlphaFoldDB" id="A0A164ZI90"/>
<protein>
    <submittedName>
        <fullName evidence="3">Uncharacterized protein</fullName>
    </submittedName>
</protein>
<reference evidence="3 4" key="1">
    <citation type="journal article" date="2016" name="Fungal Biol.">
        <title>The genome of Xylona heveae provides a window into fungal endophytism.</title>
        <authorList>
            <person name="Gazis R."/>
            <person name="Kuo A."/>
            <person name="Riley R."/>
            <person name="LaButti K."/>
            <person name="Lipzen A."/>
            <person name="Lin J."/>
            <person name="Amirebrahimi M."/>
            <person name="Hesse C.N."/>
            <person name="Spatafora J.W."/>
            <person name="Henrissat B."/>
            <person name="Hainaut M."/>
            <person name="Grigoriev I.V."/>
            <person name="Hibbett D.S."/>
        </authorList>
    </citation>
    <scope>NUCLEOTIDE SEQUENCE [LARGE SCALE GENOMIC DNA]</scope>
    <source>
        <strain evidence="3 4">TC161</strain>
    </source>
</reference>
<organism evidence="3 4">
    <name type="scientific">Xylona heveae (strain CBS 132557 / TC161)</name>
    <dbReference type="NCBI Taxonomy" id="1328760"/>
    <lineage>
        <taxon>Eukaryota</taxon>
        <taxon>Fungi</taxon>
        <taxon>Dikarya</taxon>
        <taxon>Ascomycota</taxon>
        <taxon>Pezizomycotina</taxon>
        <taxon>Xylonomycetes</taxon>
        <taxon>Xylonales</taxon>
        <taxon>Xylonaceae</taxon>
        <taxon>Xylona</taxon>
    </lineage>
</organism>
<evidence type="ECO:0000256" key="1">
    <source>
        <dbReference type="SAM" id="MobiDB-lite"/>
    </source>
</evidence>
<gene>
    <name evidence="3" type="ORF">L228DRAFT_285996</name>
</gene>
<evidence type="ECO:0000313" key="4">
    <source>
        <dbReference type="Proteomes" id="UP000076632"/>
    </source>
</evidence>
<dbReference type="RefSeq" id="XP_018184685.1">
    <property type="nucleotide sequence ID" value="XM_018336402.1"/>
</dbReference>
<evidence type="ECO:0000313" key="3">
    <source>
        <dbReference type="EMBL" id="KZF19130.1"/>
    </source>
</evidence>
<keyword evidence="2" id="KW-0472">Membrane</keyword>
<dbReference type="GeneID" id="28901539"/>
<keyword evidence="2" id="KW-1133">Transmembrane helix</keyword>
<feature type="region of interest" description="Disordered" evidence="1">
    <location>
        <begin position="1"/>
        <end position="23"/>
    </location>
</feature>
<proteinExistence type="predicted"/>
<name>A0A164ZI90_XYLHT</name>
<dbReference type="EMBL" id="KV407467">
    <property type="protein sequence ID" value="KZF19130.1"/>
    <property type="molecule type" value="Genomic_DNA"/>
</dbReference>
<dbReference type="Proteomes" id="UP000076632">
    <property type="component" value="Unassembled WGS sequence"/>
</dbReference>
<accession>A0A164ZI90</accession>
<sequence>MEPTAPEQARTHAPYGSPAATDMDLEDQTYQPRKRPIVTNKDVSTEWKHGSKGRVIKYMLLWALLGFIVGGIIGMIIGLCSARDGLCDDIFVFIFRNYNKAGLVVSIYPEYPPAAELQSFSGLYTKHPPARSATEGLRPSMHQVDAILPSSKYFCGPFGSEIQEINWGNSLRRGENFEFLLNICDTLTFRQYNKRT</sequence>